<gene>
    <name evidence="1" type="ORF">SAMN04488058_1245</name>
</gene>
<reference evidence="2" key="1">
    <citation type="submission" date="2016-10" db="EMBL/GenBank/DDBJ databases">
        <authorList>
            <person name="Varghese N."/>
            <person name="Submissions S."/>
        </authorList>
    </citation>
    <scope>NUCLEOTIDE SEQUENCE [LARGE SCALE GENOMIC DNA]</scope>
    <source>
        <strain evidence="2">CGMCC 1.10218</strain>
    </source>
</reference>
<proteinExistence type="predicted"/>
<evidence type="ECO:0000313" key="2">
    <source>
        <dbReference type="Proteomes" id="UP000199223"/>
    </source>
</evidence>
<protein>
    <recommendedName>
        <fullName evidence="3">DUF4259 domain-containing protein</fullName>
    </recommendedName>
</protein>
<dbReference type="STRING" id="856736.SAMN04488058_1245"/>
<evidence type="ECO:0000313" key="1">
    <source>
        <dbReference type="EMBL" id="SEJ85673.1"/>
    </source>
</evidence>
<dbReference type="Proteomes" id="UP000199223">
    <property type="component" value="Unassembled WGS sequence"/>
</dbReference>
<dbReference type="InterPro" id="IPR025355">
    <property type="entry name" value="DUF4259"/>
</dbReference>
<dbReference type="AlphaFoldDB" id="A0A1H7C724"/>
<dbReference type="OrthoDB" id="73183at2"/>
<dbReference type="RefSeq" id="WP_092265620.1">
    <property type="nucleotide sequence ID" value="NZ_FNZA01000024.1"/>
</dbReference>
<sequence>MNLWGTGPFDNDTGQAFIQEALQDGAYALQEAFDVVLDPDMDWIEAEEGWRVLAAAEVLRAVLKGDTSRLVDAGLRAWVQDVNADELAPLQTSARHAVKRVLGSESELPDLWEDEADAQAWRTGAEQLLAALS</sequence>
<evidence type="ECO:0008006" key="3">
    <source>
        <dbReference type="Google" id="ProtNLM"/>
    </source>
</evidence>
<accession>A0A1H7C724</accession>
<dbReference type="Pfam" id="PF14078">
    <property type="entry name" value="DUF4259"/>
    <property type="match status" value="1"/>
</dbReference>
<organism evidence="1 2">
    <name type="scientific">Deinococcus reticulitermitis</name>
    <dbReference type="NCBI Taxonomy" id="856736"/>
    <lineage>
        <taxon>Bacteria</taxon>
        <taxon>Thermotogati</taxon>
        <taxon>Deinococcota</taxon>
        <taxon>Deinococci</taxon>
        <taxon>Deinococcales</taxon>
        <taxon>Deinococcaceae</taxon>
        <taxon>Deinococcus</taxon>
    </lineage>
</organism>
<dbReference type="EMBL" id="FNZA01000024">
    <property type="protein sequence ID" value="SEJ85673.1"/>
    <property type="molecule type" value="Genomic_DNA"/>
</dbReference>
<name>A0A1H7C724_9DEIO</name>
<keyword evidence="2" id="KW-1185">Reference proteome</keyword>